<dbReference type="RefSeq" id="YP_009362406.1">
    <property type="nucleotide sequence ID" value="NC_034618.1"/>
</dbReference>
<evidence type="ECO:0000313" key="1">
    <source>
        <dbReference type="EMBL" id="ARR28897.1"/>
    </source>
</evidence>
<dbReference type="KEGG" id="vg:32878231"/>
<dbReference type="Proteomes" id="UP000203507">
    <property type="component" value="Segment"/>
</dbReference>
<reference evidence="1" key="1">
    <citation type="journal article" date="2017" name="Vet. Pathol.">
        <title>Ranid Herpesvirus 3 and Proliferative Dermatitis in Free-Ranging Wild Common Frogs (Rana Temporaria).</title>
        <authorList>
            <person name="Origgi F.C."/>
            <person name="Schmidt B.R."/>
            <person name="Lohmann P."/>
            <person name="Otten P."/>
            <person name="Akdesir E."/>
            <person name="Gaschen V."/>
            <person name="Aguilar-Bultet L."/>
            <person name="Wahli T."/>
            <person name="Sattler U."/>
            <person name="Stoffel M.H."/>
        </authorList>
    </citation>
    <scope>NUCLEOTIDE SEQUENCE [LARGE SCALE GENOMIC DNA]</scope>
    <source>
        <strain evidence="1">FO1_2015</strain>
    </source>
</reference>
<sequence>MGDMRLELSGSVVYPLSFKNLLSADEKQSELCFLKTDVHEVKMKKSVDCTVCVSESRGPINLLQHATHKGLLHEQRFVKTCKILQGYACKLRQKTNFNNFYPKILETGFLFSNANHIPGKLLDELGYLPAHSLLWKDTALHVVFKSVAIASHDGRKRKCDDFEASETDPERKSSRLH</sequence>
<accession>A0A1X9T5C4</accession>
<proteinExistence type="predicted"/>
<dbReference type="EMBL" id="KX832224">
    <property type="protein sequence ID" value="ARR28897.1"/>
    <property type="molecule type" value="Genomic_DNA"/>
</dbReference>
<name>A0A1X9T5C4_9VIRU</name>
<keyword evidence="2" id="KW-1185">Reference proteome</keyword>
<dbReference type="GeneID" id="32878231"/>
<organism evidence="1">
    <name type="scientific">Ranid herpesvirus 3</name>
    <dbReference type="NCBI Taxonomy" id="1987509"/>
    <lineage>
        <taxon>Viruses</taxon>
        <taxon>Duplodnaviria</taxon>
        <taxon>Heunggongvirae</taxon>
        <taxon>Peploviricota</taxon>
        <taxon>Herviviricetes</taxon>
        <taxon>Herpesvirales</taxon>
        <taxon>Alloherpesviridae</taxon>
        <taxon>Batravirus</taxon>
        <taxon>Batravirus ranidallo3</taxon>
    </lineage>
</organism>
<evidence type="ECO:0000313" key="2">
    <source>
        <dbReference type="Proteomes" id="UP000203507"/>
    </source>
</evidence>
<protein>
    <submittedName>
        <fullName evidence="1">Uncharacterized protein</fullName>
    </submittedName>
</protein>